<sequence length="285" mass="31877">MEHSLNQRDEMNPSPASIEGPSTIKQEPLDEEMKEPKIEIPQEASFWECGAVDPLKEEIDIGETGLTVQDPFFMIEEIGIKVEPKVEKDEEIEDHGDTVDTSTKWSNLSDEVKSAGNCNVAKSPFLPQSCLEIEVLDEACVSSPVPTSQQPEPSRVSSPLAGPSRIDSPLPGPSRITSPLLGPSRIASPTHYPTGRPTTPPNETVRVRKRRRQEVSIAYTEEVLNSLRVVSTATQSLIERMSMPEHPLDSVLNLMRGWSPERQERCLARVIQMVQEENQDRFEQR</sequence>
<dbReference type="VEuPathDB" id="VectorBase:AFUN009627"/>
<name>A0A4Y0B5D9_ANOFN</name>
<dbReference type="VEuPathDB" id="VectorBase:AFUN2_002893"/>
<dbReference type="EnsemblMetazoa" id="AFUN009627-RB">
    <property type="protein sequence ID" value="AFUN009627-PB"/>
    <property type="gene ID" value="AFUN009627"/>
</dbReference>
<protein>
    <submittedName>
        <fullName evidence="2">Uncharacterized protein</fullName>
    </submittedName>
</protein>
<feature type="region of interest" description="Disordered" evidence="1">
    <location>
        <begin position="143"/>
        <end position="207"/>
    </location>
</feature>
<dbReference type="STRING" id="62324.A0A4Y0B5D9"/>
<feature type="compositionally biased region" description="Basic and acidic residues" evidence="1">
    <location>
        <begin position="1"/>
        <end position="11"/>
    </location>
</feature>
<evidence type="ECO:0000313" key="2">
    <source>
        <dbReference type="EnsemblMetazoa" id="AFUN009627-PB"/>
    </source>
</evidence>
<evidence type="ECO:0000256" key="1">
    <source>
        <dbReference type="SAM" id="MobiDB-lite"/>
    </source>
</evidence>
<organism evidence="2">
    <name type="scientific">Anopheles funestus</name>
    <name type="common">African malaria mosquito</name>
    <dbReference type="NCBI Taxonomy" id="62324"/>
    <lineage>
        <taxon>Eukaryota</taxon>
        <taxon>Metazoa</taxon>
        <taxon>Ecdysozoa</taxon>
        <taxon>Arthropoda</taxon>
        <taxon>Hexapoda</taxon>
        <taxon>Insecta</taxon>
        <taxon>Pterygota</taxon>
        <taxon>Neoptera</taxon>
        <taxon>Endopterygota</taxon>
        <taxon>Diptera</taxon>
        <taxon>Nematocera</taxon>
        <taxon>Culicoidea</taxon>
        <taxon>Culicidae</taxon>
        <taxon>Anophelinae</taxon>
        <taxon>Anopheles</taxon>
    </lineage>
</organism>
<feature type="compositionally biased region" description="Polar residues" evidence="1">
    <location>
        <begin position="144"/>
        <end position="157"/>
    </location>
</feature>
<feature type="region of interest" description="Disordered" evidence="1">
    <location>
        <begin position="1"/>
        <end position="39"/>
    </location>
</feature>
<accession>A0A4Y0B5D9</accession>
<dbReference type="AlphaFoldDB" id="A0A4Y0B5D9"/>
<proteinExistence type="predicted"/>
<reference evidence="2" key="1">
    <citation type="submission" date="2020-05" db="UniProtKB">
        <authorList>
            <consortium name="EnsemblMetazoa"/>
        </authorList>
    </citation>
    <scope>IDENTIFICATION</scope>
    <source>
        <strain evidence="2">FUMOZ</strain>
    </source>
</reference>